<gene>
    <name evidence="3" type="ORF">BJ095_11823</name>
</gene>
<name>A0A318TTM4_9BACL</name>
<proteinExistence type="predicted"/>
<dbReference type="Proteomes" id="UP000247416">
    <property type="component" value="Unassembled WGS sequence"/>
</dbReference>
<dbReference type="InterPro" id="IPR003777">
    <property type="entry name" value="XdhC_CoxI"/>
</dbReference>
<dbReference type="RefSeq" id="WP_107935598.1">
    <property type="nucleotide sequence ID" value="NZ_PYWJ01000020.1"/>
</dbReference>
<organism evidence="3 4">
    <name type="scientific">Ureibacillus chungkukjangi</name>
    <dbReference type="NCBI Taxonomy" id="1202712"/>
    <lineage>
        <taxon>Bacteria</taxon>
        <taxon>Bacillati</taxon>
        <taxon>Bacillota</taxon>
        <taxon>Bacilli</taxon>
        <taxon>Bacillales</taxon>
        <taxon>Caryophanaceae</taxon>
        <taxon>Ureibacillus</taxon>
    </lineage>
</organism>
<dbReference type="PANTHER" id="PTHR30388:SF6">
    <property type="entry name" value="XANTHINE DEHYDROGENASE SUBUNIT A-RELATED"/>
    <property type="match status" value="1"/>
</dbReference>
<evidence type="ECO:0000259" key="2">
    <source>
        <dbReference type="Pfam" id="PF13478"/>
    </source>
</evidence>
<dbReference type="Pfam" id="PF13478">
    <property type="entry name" value="XdhC_C"/>
    <property type="match status" value="1"/>
</dbReference>
<dbReference type="OrthoDB" id="9773039at2"/>
<accession>A0A318TTM4</accession>
<dbReference type="InterPro" id="IPR052698">
    <property type="entry name" value="MoCofactor_Util/Proc"/>
</dbReference>
<comment type="caution">
    <text evidence="3">The sequence shown here is derived from an EMBL/GenBank/DDBJ whole genome shotgun (WGS) entry which is preliminary data.</text>
</comment>
<dbReference type="InterPro" id="IPR027051">
    <property type="entry name" value="XdhC_Rossmann_dom"/>
</dbReference>
<evidence type="ECO:0000313" key="3">
    <source>
        <dbReference type="EMBL" id="PYF05205.1"/>
    </source>
</evidence>
<evidence type="ECO:0000259" key="1">
    <source>
        <dbReference type="Pfam" id="PF02625"/>
    </source>
</evidence>
<evidence type="ECO:0000313" key="4">
    <source>
        <dbReference type="Proteomes" id="UP000247416"/>
    </source>
</evidence>
<dbReference type="Gene3D" id="3.40.50.720">
    <property type="entry name" value="NAD(P)-binding Rossmann-like Domain"/>
    <property type="match status" value="1"/>
</dbReference>
<dbReference type="AlphaFoldDB" id="A0A318TTM4"/>
<reference evidence="3 4" key="1">
    <citation type="submission" date="2018-06" db="EMBL/GenBank/DDBJ databases">
        <title>Genomic Encyclopedia of Archaeal and Bacterial Type Strains, Phase II (KMG-II): from individual species to whole genera.</title>
        <authorList>
            <person name="Goeker M."/>
        </authorList>
    </citation>
    <scope>NUCLEOTIDE SEQUENCE [LARGE SCALE GENOMIC DNA]</scope>
    <source>
        <strain evidence="3 4">KACC 16626</strain>
    </source>
</reference>
<protein>
    <submittedName>
        <fullName evidence="3">Xanthine/CO dehydrogenase XdhC/CoxF family maturation factor</fullName>
    </submittedName>
</protein>
<dbReference type="PANTHER" id="PTHR30388">
    <property type="entry name" value="ALDEHYDE OXIDOREDUCTASE MOLYBDENUM COFACTOR ASSEMBLY PROTEIN"/>
    <property type="match status" value="1"/>
</dbReference>
<feature type="domain" description="XdhC Rossmann" evidence="2">
    <location>
        <begin position="194"/>
        <end position="329"/>
    </location>
</feature>
<keyword evidence="4" id="KW-1185">Reference proteome</keyword>
<dbReference type="Pfam" id="PF02625">
    <property type="entry name" value="XdhC_CoxI"/>
    <property type="match status" value="1"/>
</dbReference>
<sequence length="349" mass="38948">MSRLQEFQELFRHIRLAHGNNEQAVLVILAAAKGSAYRLPGTKMLMTSGGAMVGTISGGCLENDLYEWAQQVFENKKVMTLQYDLSETEIWSLGIGCKGNLEFIFLPIQPQIPLFPKIDQLLSLNLPFTLIIDMKNGEMDVIEARNNEVSYNGIFPEEVVDYAMSVKNKQTRAAILSSDNQRYYIDVVKPSERLIVAGAGRDAIPVADLANKAGYAVTVLDGRAHFNNEQYFPRCTHITEDLENISKEELVNCWWIIMNHHQEKDEASLKFAIEQSPKYIGVLGPAYRTDEMLENIGYSLLSAPIHSPVGLDLGAEASEEVAISIVSELMSLRAGRIQNHLHGKGKIHV</sequence>
<feature type="domain" description="XdhC- CoxI" evidence="1">
    <location>
        <begin position="20"/>
        <end position="84"/>
    </location>
</feature>
<dbReference type="EMBL" id="QJTJ01000018">
    <property type="protein sequence ID" value="PYF05205.1"/>
    <property type="molecule type" value="Genomic_DNA"/>
</dbReference>